<evidence type="ECO:0000256" key="1">
    <source>
        <dbReference type="SAM" id="MobiDB-lite"/>
    </source>
</evidence>
<evidence type="ECO:0000313" key="3">
    <source>
        <dbReference type="Proteomes" id="UP000265515"/>
    </source>
</evidence>
<feature type="compositionally biased region" description="Basic and acidic residues" evidence="1">
    <location>
        <begin position="1"/>
        <end position="13"/>
    </location>
</feature>
<accession>A0A388L378</accession>
<protein>
    <submittedName>
        <fullName evidence="2">Uncharacterized protein</fullName>
    </submittedName>
</protein>
<organism evidence="2 3">
    <name type="scientific">Chara braunii</name>
    <name type="common">Braun's stonewort</name>
    <dbReference type="NCBI Taxonomy" id="69332"/>
    <lineage>
        <taxon>Eukaryota</taxon>
        <taxon>Viridiplantae</taxon>
        <taxon>Streptophyta</taxon>
        <taxon>Charophyceae</taxon>
        <taxon>Charales</taxon>
        <taxon>Characeae</taxon>
        <taxon>Chara</taxon>
    </lineage>
</organism>
<dbReference type="Gramene" id="GBG76769">
    <property type="protein sequence ID" value="GBG76769"/>
    <property type="gene ID" value="CBR_g22985"/>
</dbReference>
<feature type="region of interest" description="Disordered" evidence="1">
    <location>
        <begin position="94"/>
        <end position="174"/>
    </location>
</feature>
<dbReference type="EMBL" id="BFEA01000253">
    <property type="protein sequence ID" value="GBG76769.1"/>
    <property type="molecule type" value="Genomic_DNA"/>
</dbReference>
<comment type="caution">
    <text evidence="2">The sequence shown here is derived from an EMBL/GenBank/DDBJ whole genome shotgun (WGS) entry which is preliminary data.</text>
</comment>
<feature type="compositionally biased region" description="Low complexity" evidence="1">
    <location>
        <begin position="112"/>
        <end position="121"/>
    </location>
</feature>
<feature type="region of interest" description="Disordered" evidence="1">
    <location>
        <begin position="1"/>
        <end position="62"/>
    </location>
</feature>
<name>A0A388L378_CHABU</name>
<evidence type="ECO:0000313" key="2">
    <source>
        <dbReference type="EMBL" id="GBG76769.1"/>
    </source>
</evidence>
<gene>
    <name evidence="2" type="ORF">CBR_g22985</name>
</gene>
<dbReference type="Proteomes" id="UP000265515">
    <property type="component" value="Unassembled WGS sequence"/>
</dbReference>
<reference evidence="2 3" key="1">
    <citation type="journal article" date="2018" name="Cell">
        <title>The Chara Genome: Secondary Complexity and Implications for Plant Terrestrialization.</title>
        <authorList>
            <person name="Nishiyama T."/>
            <person name="Sakayama H."/>
            <person name="Vries J.D."/>
            <person name="Buschmann H."/>
            <person name="Saint-Marcoux D."/>
            <person name="Ullrich K.K."/>
            <person name="Haas F.B."/>
            <person name="Vanderstraeten L."/>
            <person name="Becker D."/>
            <person name="Lang D."/>
            <person name="Vosolsobe S."/>
            <person name="Rombauts S."/>
            <person name="Wilhelmsson P.K.I."/>
            <person name="Janitza P."/>
            <person name="Kern R."/>
            <person name="Heyl A."/>
            <person name="Rumpler F."/>
            <person name="Villalobos L.I.A.C."/>
            <person name="Clay J.M."/>
            <person name="Skokan R."/>
            <person name="Toyoda A."/>
            <person name="Suzuki Y."/>
            <person name="Kagoshima H."/>
            <person name="Schijlen E."/>
            <person name="Tajeshwar N."/>
            <person name="Catarino B."/>
            <person name="Hetherington A.J."/>
            <person name="Saltykova A."/>
            <person name="Bonnot C."/>
            <person name="Breuninger H."/>
            <person name="Symeonidi A."/>
            <person name="Radhakrishnan G.V."/>
            <person name="Van Nieuwerburgh F."/>
            <person name="Deforce D."/>
            <person name="Chang C."/>
            <person name="Karol K.G."/>
            <person name="Hedrich R."/>
            <person name="Ulvskov P."/>
            <person name="Glockner G."/>
            <person name="Delwiche C.F."/>
            <person name="Petrasek J."/>
            <person name="Van de Peer Y."/>
            <person name="Friml J."/>
            <person name="Beilby M."/>
            <person name="Dolan L."/>
            <person name="Kohara Y."/>
            <person name="Sugano S."/>
            <person name="Fujiyama A."/>
            <person name="Delaux P.-M."/>
            <person name="Quint M."/>
            <person name="TheiBen G."/>
            <person name="Hagemann M."/>
            <person name="Harholt J."/>
            <person name="Dunand C."/>
            <person name="Zachgo S."/>
            <person name="Langdale J."/>
            <person name="Maumus F."/>
            <person name="Straeten D.V.D."/>
            <person name="Gould S.B."/>
            <person name="Rensing S.A."/>
        </authorList>
    </citation>
    <scope>NUCLEOTIDE SEQUENCE [LARGE SCALE GENOMIC DNA]</scope>
    <source>
        <strain evidence="2 3">S276</strain>
    </source>
</reference>
<sequence length="305" mass="35180">MQQHFEEERIRKENRLRHKQEKEEELKLEEEMQIREEEERAIREEKTRKKKEKRRREAEQKTKLKKDLNMQLVLRFGELEEKFVNKMRQAVVELQKPPSGKGKVVRHEPEYSGSSGESEASITQELSERTAKLVISEKRKRGPEKAVGNSPPMESPAKRTPKQGRKPATYAGRMTQARTKIIKSSGSAKRKTLVRMPLSARKKKILPLIPRTVTPDAKGALARYKYRNLMMMELKQLDASELQRICREKGVSCDGKVDTIFDIADHRIYLHFGDDQAPGGLPKSIRIEDSEAAGPPEQEDEEVTI</sequence>
<feature type="compositionally biased region" description="Basic and acidic residues" evidence="1">
    <location>
        <begin position="126"/>
        <end position="137"/>
    </location>
</feature>
<proteinExistence type="predicted"/>
<keyword evidence="3" id="KW-1185">Reference proteome</keyword>
<dbReference type="AlphaFoldDB" id="A0A388L378"/>
<feature type="compositionally biased region" description="Basic and acidic residues" evidence="1">
    <location>
        <begin position="20"/>
        <end position="47"/>
    </location>
</feature>
<feature type="region of interest" description="Disordered" evidence="1">
    <location>
        <begin position="278"/>
        <end position="305"/>
    </location>
</feature>